<dbReference type="STRING" id="436907.A7TP48"/>
<accession>A7TP48</accession>
<evidence type="ECO:0000256" key="1">
    <source>
        <dbReference type="SAM" id="MobiDB-lite"/>
    </source>
</evidence>
<dbReference type="HOGENOM" id="CLU_051557_0_0_1"/>
<dbReference type="KEGG" id="vpo:Kpol_1044p17"/>
<feature type="region of interest" description="Disordered" evidence="1">
    <location>
        <begin position="261"/>
        <end position="305"/>
    </location>
</feature>
<dbReference type="EMBL" id="DS480438">
    <property type="protein sequence ID" value="EDO15958.1"/>
    <property type="molecule type" value="Genomic_DNA"/>
</dbReference>
<dbReference type="AlphaFoldDB" id="A7TP48"/>
<feature type="compositionally biased region" description="Low complexity" evidence="1">
    <location>
        <begin position="261"/>
        <end position="285"/>
    </location>
</feature>
<dbReference type="Proteomes" id="UP000000267">
    <property type="component" value="Unassembled WGS sequence"/>
</dbReference>
<evidence type="ECO:0000313" key="3">
    <source>
        <dbReference type="Proteomes" id="UP000000267"/>
    </source>
</evidence>
<dbReference type="GeneID" id="5544074"/>
<dbReference type="RefSeq" id="XP_001643816.1">
    <property type="nucleotide sequence ID" value="XM_001643766.1"/>
</dbReference>
<dbReference type="OrthoDB" id="4034416at2759"/>
<dbReference type="InterPro" id="IPR059172">
    <property type="entry name" value="SNF6"/>
</dbReference>
<dbReference type="PhylomeDB" id="A7TP48"/>
<dbReference type="InParanoid" id="A7TP48"/>
<gene>
    <name evidence="2" type="ORF">Kpol_1044p17</name>
</gene>
<dbReference type="OMA" id="RNEYDEN"/>
<name>A7TP48_VANPO</name>
<keyword evidence="3" id="KW-1185">Reference proteome</keyword>
<reference evidence="2 3" key="1">
    <citation type="journal article" date="2007" name="Proc. Natl. Acad. Sci. U.S.A.">
        <title>Independent sorting-out of thousands of duplicated gene pairs in two yeast species descended from a whole-genome duplication.</title>
        <authorList>
            <person name="Scannell D.R."/>
            <person name="Frank A.C."/>
            <person name="Conant G.C."/>
            <person name="Byrne K.P."/>
            <person name="Woolfit M."/>
            <person name="Wolfe K.H."/>
        </authorList>
    </citation>
    <scope>NUCLEOTIDE SEQUENCE [LARGE SCALE GENOMIC DNA]</scope>
    <source>
        <strain evidence="3">ATCC 22028 / DSM 70294 / BCRC 21397 / CBS 2163 / NBRC 10782 / NRRL Y-8283 / UCD 57-17</strain>
    </source>
</reference>
<proteinExistence type="predicted"/>
<dbReference type="FunCoup" id="A7TP48">
    <property type="interactions" value="212"/>
</dbReference>
<protein>
    <submittedName>
        <fullName evidence="2">Uncharacterized protein</fullName>
    </submittedName>
</protein>
<evidence type="ECO:0000313" key="2">
    <source>
        <dbReference type="EMBL" id="EDO15958.1"/>
    </source>
</evidence>
<sequence length="400" mass="47274">MAVTKKKRSQYSKKQHQQHLQEAKYNFLNQRLLPENISTIIHDESDTISYRSYLLKNFNSMSRNISVLLLNNNKEIIKPNLKFNTSLINKDYLAKQKLELEKINEKLNDEGNDINMVNESLKDFYNKQLYKLNEINLLPSDSNDDNINSVLNSYLEKFNFKSQDNNIKFYPKEKFNHFKNDTNEAPADYWTNLYKSKKEEQKKKDLEALRLQEEQKRREDELKRIQKEELEQKQREEEAQKKLHQQQQEVQKQTLLEEQQKQQQMQQQKQQQMQDDQRQQENQNQNHSTSISPLVPTNVPQQPSMPSQIMAQAQLPDQDSIAGQQKVGIQIESKDIQQQDSQLDQNSIQLNDDNLLTVDKNEDNSQSQNDNLDPMFADFGNEPFTTEFDEEFGDLDAAFF</sequence>
<dbReference type="CDD" id="cd22571">
    <property type="entry name" value="SNF6"/>
    <property type="match status" value="1"/>
</dbReference>
<dbReference type="eggNOG" id="ENOG502S1YQ">
    <property type="taxonomic scope" value="Eukaryota"/>
</dbReference>
<organism evidence="3">
    <name type="scientific">Vanderwaltozyma polyspora (strain ATCC 22028 / DSM 70294 / BCRC 21397 / CBS 2163 / NBRC 10782 / NRRL Y-8283 / UCD 57-17)</name>
    <name type="common">Kluyveromyces polysporus</name>
    <dbReference type="NCBI Taxonomy" id="436907"/>
    <lineage>
        <taxon>Eukaryota</taxon>
        <taxon>Fungi</taxon>
        <taxon>Dikarya</taxon>
        <taxon>Ascomycota</taxon>
        <taxon>Saccharomycotina</taxon>
        <taxon>Saccharomycetes</taxon>
        <taxon>Saccharomycetales</taxon>
        <taxon>Saccharomycetaceae</taxon>
        <taxon>Vanderwaltozyma</taxon>
    </lineage>
</organism>